<dbReference type="Gene3D" id="3.20.110.10">
    <property type="entry name" value="Glycoside hydrolase 38, N terminal domain"/>
    <property type="match status" value="1"/>
</dbReference>
<dbReference type="Pfam" id="PF09261">
    <property type="entry name" value="Alpha-mann_mid"/>
    <property type="match status" value="1"/>
</dbReference>
<keyword evidence="2" id="KW-0479">Metal-binding</keyword>
<evidence type="ECO:0000256" key="1">
    <source>
        <dbReference type="ARBA" id="ARBA00009792"/>
    </source>
</evidence>
<dbReference type="Gene3D" id="1.20.1270.50">
    <property type="entry name" value="Glycoside hydrolase family 38, central domain"/>
    <property type="match status" value="1"/>
</dbReference>
<dbReference type="GO" id="GO:0030246">
    <property type="term" value="F:carbohydrate binding"/>
    <property type="evidence" value="ECO:0007669"/>
    <property type="project" value="InterPro"/>
</dbReference>
<dbReference type="Pfam" id="PF07748">
    <property type="entry name" value="Glyco_hydro_38C"/>
    <property type="match status" value="1"/>
</dbReference>
<proteinExistence type="inferred from homology"/>
<comment type="similarity">
    <text evidence="1">Belongs to the glycosyl hydrolase 38 family.</text>
</comment>
<feature type="domain" description="Glycoside hydrolase family 38 central" evidence="5">
    <location>
        <begin position="516"/>
        <end position="594"/>
    </location>
</feature>
<dbReference type="InterPro" id="IPR028995">
    <property type="entry name" value="Glyco_hydro_57/38_cen_sf"/>
</dbReference>
<dbReference type="Proteomes" id="UP000481087">
    <property type="component" value="Unassembled WGS sequence"/>
</dbReference>
<name>A0A6L8V9Y4_9BACL</name>
<dbReference type="GO" id="GO:0009313">
    <property type="term" value="P:oligosaccharide catabolic process"/>
    <property type="evidence" value="ECO:0007669"/>
    <property type="project" value="TreeGrafter"/>
</dbReference>
<dbReference type="PANTHER" id="PTHR46017">
    <property type="entry name" value="ALPHA-MANNOSIDASE 2C1"/>
    <property type="match status" value="1"/>
</dbReference>
<dbReference type="InterPro" id="IPR011330">
    <property type="entry name" value="Glyco_hydro/deAcase_b/a-brl"/>
</dbReference>
<dbReference type="FunFam" id="3.20.110.10:FF:000002">
    <property type="entry name" value="alpha-mannosidase 2C1 isoform X1"/>
    <property type="match status" value="1"/>
</dbReference>
<organism evidence="6 7">
    <name type="scientific">Paenibacillus silvestris</name>
    <dbReference type="NCBI Taxonomy" id="2606219"/>
    <lineage>
        <taxon>Bacteria</taxon>
        <taxon>Bacillati</taxon>
        <taxon>Bacillota</taxon>
        <taxon>Bacilli</taxon>
        <taxon>Bacillales</taxon>
        <taxon>Paenibacillaceae</taxon>
        <taxon>Paenibacillus</taxon>
    </lineage>
</organism>
<keyword evidence="3" id="KW-0378">Hydrolase</keyword>
<dbReference type="PANTHER" id="PTHR46017:SF1">
    <property type="entry name" value="ALPHA-MANNOSIDASE 2C1"/>
    <property type="match status" value="1"/>
</dbReference>
<dbReference type="Pfam" id="PF01074">
    <property type="entry name" value="Glyco_hydro_38N"/>
    <property type="match status" value="1"/>
</dbReference>
<evidence type="ECO:0000313" key="7">
    <source>
        <dbReference type="Proteomes" id="UP000481087"/>
    </source>
</evidence>
<keyword evidence="7" id="KW-1185">Reference proteome</keyword>
<accession>A0A6L8V9Y4</accession>
<evidence type="ECO:0000313" key="6">
    <source>
        <dbReference type="EMBL" id="MZQ86502.1"/>
    </source>
</evidence>
<dbReference type="InterPro" id="IPR027291">
    <property type="entry name" value="Glyco_hydro_38_N_sf"/>
</dbReference>
<dbReference type="InterPro" id="IPR000602">
    <property type="entry name" value="Glyco_hydro_38_N"/>
</dbReference>
<dbReference type="InterPro" id="IPR011013">
    <property type="entry name" value="Gal_mutarotase_sf_dom"/>
</dbReference>
<dbReference type="EMBL" id="WTUZ01000039">
    <property type="protein sequence ID" value="MZQ86502.1"/>
    <property type="molecule type" value="Genomic_DNA"/>
</dbReference>
<evidence type="ECO:0000256" key="2">
    <source>
        <dbReference type="ARBA" id="ARBA00022723"/>
    </source>
</evidence>
<sequence length="1031" mass="117899">MLNDKQTERMLGKLKRFEKTIEPYMFTRVDTLDVEIYRTPERLHRIPESHLFVQASSGEVWGGEGKYCWLKGTYKVKQELTNQTLFLKPHVGGHETLLWVNGSPTGIFTLSHGNHYSDLLKSNVQGGELIDIALESYAGHFSAASQPLADSPRSDFIHKYESIDICVKNHQMADFYFDLKTFNQMANALDRNSFVRANIIKTLTEIHEILYYSPDNIETSLFVEAVSQSSKLIKTLYQYKNTSLAPIAAVIGHSHMDTAWRWTIEETVKKCARTYANQISLMEQYPEYKFVQSSAYHGQMMLEHYPELFEKIKVAVKAGRYEPNGAVWIECDGNLVGGEMMLRQFVWGQRFTREHFDYTSNCFWLPDTFGYSPSIPQIMKGCGVDYFLTTKMSWNDTNKFPYDTFYWQGLDGTRVLTHLNKTHLWPDPETATDSVLDGHRSKDAITDKRVSNMRLLAYGYGDGGGGPQFEMIEMARRCSDLEGCPRVETMLVGDFMQKLEQSLTSAPVYAGELYLELHRGTLTNQHTIKRNNRLSEIRLHDLEYLTVRDAVNRDAICRDTDIRPLVEMLLINQFHDILPGTSIPEVHDRSISETTHIIQQADEFIKQVVPAQPADSKVSVINTLAFDRNDTIYLDAVDGCMIQGEYAQQRVTDLWGRKQLAIAGVTINALSSVVLERVVGESSEGSCFHYENHTLDTPFYRVVFDEKSFIKSMIDKSLNRELRGDGYALNTLLMAEDVPTAWDSWDIDADIELKFKDNAELLSSEVVSDGLVEFRIRNHYKLTAKSSLRQDVIFYSDSKQVKFETLMNWQDDHRLLKTVFDTSVFADFARQELQFGYIKRSTTRNTDIEKAKFEVCNHKYTDLSETRYGVALLNDCKYGISVHQSQLGLTLHKGGCRPDFRGDKGEHSCSYAFLPHHSGFDADSVIKPAYAFNYKPIIVPGACSFEAFIRVSEPNIMIETIKPCEDNDRAYIIRLYEAEGTYTNSTLTFANDMVKAAITNMLEEDLEKLETKNVIALSFKPFEIKTVKISY</sequence>
<dbReference type="Pfam" id="PF17677">
    <property type="entry name" value="Glyco_hydro38C2"/>
    <property type="match status" value="1"/>
</dbReference>
<dbReference type="SUPFAM" id="SSF88713">
    <property type="entry name" value="Glycoside hydrolase/deacetylase"/>
    <property type="match status" value="1"/>
</dbReference>
<evidence type="ECO:0000256" key="3">
    <source>
        <dbReference type="ARBA" id="ARBA00022801"/>
    </source>
</evidence>
<dbReference type="GO" id="GO:0006013">
    <property type="term" value="P:mannose metabolic process"/>
    <property type="evidence" value="ECO:0007669"/>
    <property type="project" value="InterPro"/>
</dbReference>
<comment type="caution">
    <text evidence="6">The sequence shown here is derived from an EMBL/GenBank/DDBJ whole genome shotgun (WGS) entry which is preliminary data.</text>
</comment>
<dbReference type="SMART" id="SM00872">
    <property type="entry name" value="Alpha-mann_mid"/>
    <property type="match status" value="1"/>
</dbReference>
<dbReference type="Gene3D" id="2.60.40.2220">
    <property type="match status" value="1"/>
</dbReference>
<dbReference type="Gene3D" id="2.70.98.30">
    <property type="entry name" value="Golgi alpha-mannosidase II, domain 4"/>
    <property type="match status" value="1"/>
</dbReference>
<gene>
    <name evidence="6" type="ORF">GQF01_30805</name>
</gene>
<dbReference type="InterPro" id="IPR037094">
    <property type="entry name" value="Glyco_hydro_38_cen_sf"/>
</dbReference>
<dbReference type="InterPro" id="IPR015341">
    <property type="entry name" value="Glyco_hydro_38_cen"/>
</dbReference>
<keyword evidence="4" id="KW-0326">Glycosidase</keyword>
<reference evidence="6 7" key="1">
    <citation type="submission" date="2019-12" db="EMBL/GenBank/DDBJ databases">
        <title>Paenibacillus sp. nov. sp. isolated from soil.</title>
        <authorList>
            <person name="Kim J."/>
            <person name="Jeong S.E."/>
            <person name="Jung H.S."/>
            <person name="Jeon C.O."/>
        </authorList>
    </citation>
    <scope>NUCLEOTIDE SEQUENCE [LARGE SCALE GENOMIC DNA]</scope>
    <source>
        <strain evidence="6 7">5J-6</strain>
    </source>
</reference>
<dbReference type="CDD" id="cd10789">
    <property type="entry name" value="GH38N_AMII_ER_cytosolic"/>
    <property type="match status" value="1"/>
</dbReference>
<dbReference type="InterPro" id="IPR041147">
    <property type="entry name" value="GH38_C"/>
</dbReference>
<dbReference type="GO" id="GO:0046872">
    <property type="term" value="F:metal ion binding"/>
    <property type="evidence" value="ECO:0007669"/>
    <property type="project" value="UniProtKB-KW"/>
</dbReference>
<dbReference type="InterPro" id="IPR011682">
    <property type="entry name" value="Glyco_hydro_38_C"/>
</dbReference>
<dbReference type="SUPFAM" id="SSF74650">
    <property type="entry name" value="Galactose mutarotase-like"/>
    <property type="match status" value="1"/>
</dbReference>
<dbReference type="GO" id="GO:0004559">
    <property type="term" value="F:alpha-mannosidase activity"/>
    <property type="evidence" value="ECO:0007669"/>
    <property type="project" value="InterPro"/>
</dbReference>
<dbReference type="RefSeq" id="WP_161410907.1">
    <property type="nucleotide sequence ID" value="NZ_WTUZ01000039.1"/>
</dbReference>
<evidence type="ECO:0000256" key="4">
    <source>
        <dbReference type="ARBA" id="ARBA00023295"/>
    </source>
</evidence>
<dbReference type="AlphaFoldDB" id="A0A6L8V9Y4"/>
<dbReference type="SUPFAM" id="SSF88688">
    <property type="entry name" value="Families 57/38 glycoside transferase middle domain"/>
    <property type="match status" value="1"/>
</dbReference>
<evidence type="ECO:0000259" key="5">
    <source>
        <dbReference type="SMART" id="SM00872"/>
    </source>
</evidence>
<protein>
    <submittedName>
        <fullName evidence="6">Alpha-mannosidase</fullName>
    </submittedName>
</protein>